<feature type="compositionally biased region" description="Basic and acidic residues" evidence="1">
    <location>
        <begin position="12"/>
        <end position="22"/>
    </location>
</feature>
<feature type="compositionally biased region" description="Low complexity" evidence="1">
    <location>
        <begin position="1"/>
        <end position="11"/>
    </location>
</feature>
<keyword evidence="3" id="KW-1185">Reference proteome</keyword>
<organism evidence="2 3">
    <name type="scientific">Caerostris extrusa</name>
    <name type="common">Bark spider</name>
    <name type="synonym">Caerostris bankana</name>
    <dbReference type="NCBI Taxonomy" id="172846"/>
    <lineage>
        <taxon>Eukaryota</taxon>
        <taxon>Metazoa</taxon>
        <taxon>Ecdysozoa</taxon>
        <taxon>Arthropoda</taxon>
        <taxon>Chelicerata</taxon>
        <taxon>Arachnida</taxon>
        <taxon>Araneae</taxon>
        <taxon>Araneomorphae</taxon>
        <taxon>Entelegynae</taxon>
        <taxon>Araneoidea</taxon>
        <taxon>Araneidae</taxon>
        <taxon>Caerostris</taxon>
    </lineage>
</organism>
<name>A0AAV4QRP3_CAEEX</name>
<gene>
    <name evidence="2" type="ORF">CEXT_197161</name>
</gene>
<proteinExistence type="predicted"/>
<dbReference type="AlphaFoldDB" id="A0AAV4QRP3"/>
<evidence type="ECO:0000313" key="2">
    <source>
        <dbReference type="EMBL" id="GIY11932.1"/>
    </source>
</evidence>
<dbReference type="EMBL" id="BPLR01006724">
    <property type="protein sequence ID" value="GIY11932.1"/>
    <property type="molecule type" value="Genomic_DNA"/>
</dbReference>
<protein>
    <submittedName>
        <fullName evidence="2">Uncharacterized protein</fullName>
    </submittedName>
</protein>
<sequence length="107" mass="12234">MSLYLSNSSSSLKEEGRRKEEKKWQVPFLIPERYHLISCEKVVFMTREIVGDDEPGAFTCGATMTPAPYRYGSLSANNCCDLRSMLFEGVKRFATHTEKTMVIEMLL</sequence>
<accession>A0AAV4QRP3</accession>
<evidence type="ECO:0000256" key="1">
    <source>
        <dbReference type="SAM" id="MobiDB-lite"/>
    </source>
</evidence>
<dbReference type="Proteomes" id="UP001054945">
    <property type="component" value="Unassembled WGS sequence"/>
</dbReference>
<feature type="region of interest" description="Disordered" evidence="1">
    <location>
        <begin position="1"/>
        <end position="22"/>
    </location>
</feature>
<reference evidence="2 3" key="1">
    <citation type="submission" date="2021-06" db="EMBL/GenBank/DDBJ databases">
        <title>Caerostris extrusa draft genome.</title>
        <authorList>
            <person name="Kono N."/>
            <person name="Arakawa K."/>
        </authorList>
    </citation>
    <scope>NUCLEOTIDE SEQUENCE [LARGE SCALE GENOMIC DNA]</scope>
</reference>
<evidence type="ECO:0000313" key="3">
    <source>
        <dbReference type="Proteomes" id="UP001054945"/>
    </source>
</evidence>
<comment type="caution">
    <text evidence="2">The sequence shown here is derived from an EMBL/GenBank/DDBJ whole genome shotgun (WGS) entry which is preliminary data.</text>
</comment>